<dbReference type="Pfam" id="PF00790">
    <property type="entry name" value="VHS"/>
    <property type="match status" value="1"/>
</dbReference>
<dbReference type="AlphaFoldDB" id="A0A5K3EIM3"/>
<feature type="domain" description="VHS" evidence="12">
    <location>
        <begin position="14"/>
        <end position="140"/>
    </location>
</feature>
<evidence type="ECO:0000256" key="1">
    <source>
        <dbReference type="ARBA" id="ARBA00004496"/>
    </source>
</evidence>
<dbReference type="WBParaSite" id="MCU_000809-RC">
    <property type="protein sequence ID" value="MCU_000809-RC"/>
    <property type="gene ID" value="MCU_000809"/>
</dbReference>
<dbReference type="InterPro" id="IPR008942">
    <property type="entry name" value="ENTH_VHS"/>
</dbReference>
<evidence type="ECO:0000256" key="4">
    <source>
        <dbReference type="ARBA" id="ARBA00022553"/>
    </source>
</evidence>
<dbReference type="InterPro" id="IPR013083">
    <property type="entry name" value="Znf_RING/FYVE/PHD"/>
</dbReference>
<dbReference type="SUPFAM" id="SSF57903">
    <property type="entry name" value="FYVE/PHD zinc finger"/>
    <property type="match status" value="1"/>
</dbReference>
<keyword evidence="6 8" id="KW-0863">Zinc-finger</keyword>
<dbReference type="Gene3D" id="3.30.40.10">
    <property type="entry name" value="Zinc/RING finger domain, C3HC4 (zinc finger)"/>
    <property type="match status" value="1"/>
</dbReference>
<dbReference type="InterPro" id="IPR011011">
    <property type="entry name" value="Znf_FYVE_PHD"/>
</dbReference>
<dbReference type="Gene3D" id="1.25.40.90">
    <property type="match status" value="1"/>
</dbReference>
<feature type="region of interest" description="Disordered" evidence="10">
    <location>
        <begin position="299"/>
        <end position="353"/>
    </location>
</feature>
<dbReference type="SMART" id="SM00288">
    <property type="entry name" value="VHS"/>
    <property type="match status" value="1"/>
</dbReference>
<dbReference type="PROSITE" id="PS50330">
    <property type="entry name" value="UIM"/>
    <property type="match status" value="1"/>
</dbReference>
<accession>A0A5K3EIM3</accession>
<dbReference type="SUPFAM" id="SSF48464">
    <property type="entry name" value="ENTH/VHS domain"/>
    <property type="match status" value="1"/>
</dbReference>
<feature type="region of interest" description="Disordered" evidence="10">
    <location>
        <begin position="257"/>
        <end position="284"/>
    </location>
</feature>
<dbReference type="GO" id="GO:0031623">
    <property type="term" value="P:receptor internalization"/>
    <property type="evidence" value="ECO:0007669"/>
    <property type="project" value="TreeGrafter"/>
</dbReference>
<evidence type="ECO:0000256" key="3">
    <source>
        <dbReference type="ARBA" id="ARBA00022490"/>
    </source>
</evidence>
<dbReference type="GO" id="GO:0005769">
    <property type="term" value="C:early endosome"/>
    <property type="evidence" value="ECO:0007669"/>
    <property type="project" value="TreeGrafter"/>
</dbReference>
<evidence type="ECO:0000256" key="2">
    <source>
        <dbReference type="ARBA" id="ARBA00015450"/>
    </source>
</evidence>
<evidence type="ECO:0000256" key="9">
    <source>
        <dbReference type="SAM" id="Coils"/>
    </source>
</evidence>
<dbReference type="PROSITE" id="PS50179">
    <property type="entry name" value="VHS"/>
    <property type="match status" value="1"/>
</dbReference>
<feature type="compositionally biased region" description="Basic and acidic residues" evidence="10">
    <location>
        <begin position="270"/>
        <end position="284"/>
    </location>
</feature>
<dbReference type="PANTHER" id="PTHR46275:SF1">
    <property type="entry name" value="HEPATOCYTE GROWTH FACTOR-REGULATED TYROSINE KINASE SUBSTRATE"/>
    <property type="match status" value="1"/>
</dbReference>
<name>A0A5K3EIM3_MESCO</name>
<dbReference type="GO" id="GO:0032456">
    <property type="term" value="P:endocytic recycling"/>
    <property type="evidence" value="ECO:0007669"/>
    <property type="project" value="TreeGrafter"/>
</dbReference>
<dbReference type="Pfam" id="PF01363">
    <property type="entry name" value="FYVE"/>
    <property type="match status" value="1"/>
</dbReference>
<keyword evidence="7" id="KW-0862">Zinc</keyword>
<dbReference type="InterPro" id="IPR024641">
    <property type="entry name" value="HRS_helical"/>
</dbReference>
<dbReference type="CDD" id="cd21387">
    <property type="entry name" value="GAT_Hrs"/>
    <property type="match status" value="1"/>
</dbReference>
<evidence type="ECO:0000256" key="7">
    <source>
        <dbReference type="ARBA" id="ARBA00022833"/>
    </source>
</evidence>
<evidence type="ECO:0000256" key="6">
    <source>
        <dbReference type="ARBA" id="ARBA00022771"/>
    </source>
</evidence>
<dbReference type="Pfam" id="PF12210">
    <property type="entry name" value="Hrs_helical"/>
    <property type="match status" value="1"/>
</dbReference>
<dbReference type="PIRSF" id="PIRSF036956">
    <property type="entry name" value="Hrs_Vps27"/>
    <property type="match status" value="1"/>
</dbReference>
<dbReference type="InterPro" id="IPR002014">
    <property type="entry name" value="VHS_dom"/>
</dbReference>
<dbReference type="Gene3D" id="1.20.5.1940">
    <property type="match status" value="1"/>
</dbReference>
<dbReference type="GO" id="GO:0035091">
    <property type="term" value="F:phosphatidylinositol binding"/>
    <property type="evidence" value="ECO:0007669"/>
    <property type="project" value="InterPro"/>
</dbReference>
<feature type="compositionally biased region" description="Low complexity" evidence="10">
    <location>
        <begin position="328"/>
        <end position="344"/>
    </location>
</feature>
<dbReference type="InterPro" id="IPR017455">
    <property type="entry name" value="Znf_FYVE-rel"/>
</dbReference>
<sequence>MFRNARFDKLLAKSTSELLMEADLESNLSICDLVRSQEVTPKYAITTLKKKLNQDNPHVLMLGLSLLEALMKNCGTPIHDEVLGTEFVMDLLEYTHINEEVRTCIFGFIQNWEFAFKKNVGYHYLHEAYNEIKRSGHPLPPFHESEAMYSAEVAPDWKDGDECFRCKSLFTTFRRKHHCRNCGNVFCGECTTGRAVIPKFGIEKDVRVCDVCLYKLTKHHAAGSSSRDEPKNDPHHVHKIARTIKKKLLLEPPITDKAGSHVTLQQKAQHNKEQMEKAAREKELRLREEEELQLALALSASEAESKKQGVSSIPASSLPKDAPSASGAAENSVPASSVAPVSEATNDPTTEVDPELAHYLNRNYWTNRAATADSDYFIPGFSPSAPPPVNPDYEPSIPDLQLRKPDIDESVQAATDSCKSVSGDPDVENQDTGLKKALASVEIPFDGSAFPGVPPLTSAKQEEFLNALRKSLDVFTNRMRVSSQRGRPIATDSTLQTLFQTLHQMHPQLLKYSTDLEARRSYLEKLQDQTTQVRESREALDALRRDYAEQRRREEEEAHRQRQLQMMQKVEVLRQQKRDAMEAQRRLVMEQTMAYQQQYGQYLYGQPSAAAMYAGMPPPPPPPMMAYGGSTLPPPPMGYHQMPDYYAVAGQPLHDPSVQQPPIEQENQQPPASNEANGNRPVASQEPTDAFEVQGMTQSLPPQVQPPPIQPANAAAPPTVSALLDNLPAPPSEELKPQANPPEEKNGELKSPTPQLICLE</sequence>
<feature type="compositionally biased region" description="Low complexity" evidence="10">
    <location>
        <begin position="660"/>
        <end position="671"/>
    </location>
</feature>
<evidence type="ECO:0000313" key="13">
    <source>
        <dbReference type="WBParaSite" id="MCU_000809-RC"/>
    </source>
</evidence>
<keyword evidence="5" id="KW-0479">Metal-binding</keyword>
<evidence type="ECO:0000256" key="8">
    <source>
        <dbReference type="PROSITE-ProRule" id="PRU00091"/>
    </source>
</evidence>
<evidence type="ECO:0000256" key="5">
    <source>
        <dbReference type="ARBA" id="ARBA00022723"/>
    </source>
</evidence>
<proteinExistence type="predicted"/>
<dbReference type="PROSITE" id="PS50178">
    <property type="entry name" value="ZF_FYVE"/>
    <property type="match status" value="1"/>
</dbReference>
<keyword evidence="3" id="KW-0963">Cytoplasm</keyword>
<protein>
    <recommendedName>
        <fullName evidence="2">Hepatocyte growth factor-regulated tyrosine kinase substrate</fullName>
    </recommendedName>
</protein>
<keyword evidence="9" id="KW-0175">Coiled coil</keyword>
<feature type="region of interest" description="Disordered" evidence="10">
    <location>
        <begin position="651"/>
        <end position="760"/>
    </location>
</feature>
<dbReference type="InterPro" id="IPR017073">
    <property type="entry name" value="HGS/VPS27"/>
</dbReference>
<dbReference type="InterPro" id="IPR000306">
    <property type="entry name" value="Znf_FYVE"/>
</dbReference>
<organism evidence="13">
    <name type="scientific">Mesocestoides corti</name>
    <name type="common">Flatworm</name>
    <dbReference type="NCBI Taxonomy" id="53468"/>
    <lineage>
        <taxon>Eukaryota</taxon>
        <taxon>Metazoa</taxon>
        <taxon>Spiralia</taxon>
        <taxon>Lophotrochozoa</taxon>
        <taxon>Platyhelminthes</taxon>
        <taxon>Cestoda</taxon>
        <taxon>Eucestoda</taxon>
        <taxon>Cyclophyllidea</taxon>
        <taxon>Mesocestoididae</taxon>
        <taxon>Mesocestoides</taxon>
    </lineage>
</organism>
<dbReference type="SMART" id="SM00064">
    <property type="entry name" value="FYVE"/>
    <property type="match status" value="1"/>
</dbReference>
<dbReference type="GO" id="GO:0043130">
    <property type="term" value="F:ubiquitin binding"/>
    <property type="evidence" value="ECO:0007669"/>
    <property type="project" value="InterPro"/>
</dbReference>
<dbReference type="GO" id="GO:0008270">
    <property type="term" value="F:zinc ion binding"/>
    <property type="evidence" value="ECO:0007669"/>
    <property type="project" value="UniProtKB-KW"/>
</dbReference>
<feature type="coiled-coil region" evidence="9">
    <location>
        <begin position="526"/>
        <end position="564"/>
    </location>
</feature>
<dbReference type="PANTHER" id="PTHR46275">
    <property type="entry name" value="HEPATOCYTE GROWTH FACTOR-REGULATED TYROSINE KINASE SUBSTRATE"/>
    <property type="match status" value="1"/>
</dbReference>
<keyword evidence="4" id="KW-0597">Phosphoprotein</keyword>
<dbReference type="InterPro" id="IPR003903">
    <property type="entry name" value="UIM_dom"/>
</dbReference>
<evidence type="ECO:0000259" key="12">
    <source>
        <dbReference type="PROSITE" id="PS50179"/>
    </source>
</evidence>
<evidence type="ECO:0000256" key="10">
    <source>
        <dbReference type="SAM" id="MobiDB-lite"/>
    </source>
</evidence>
<dbReference type="CDD" id="cd15720">
    <property type="entry name" value="FYVE_Hrs"/>
    <property type="match status" value="1"/>
</dbReference>
<evidence type="ECO:0000259" key="11">
    <source>
        <dbReference type="PROSITE" id="PS50178"/>
    </source>
</evidence>
<comment type="subcellular location">
    <subcellularLocation>
        <location evidence="1">Cytoplasm</location>
    </subcellularLocation>
</comment>
<feature type="domain" description="FYVE-type" evidence="11">
    <location>
        <begin position="157"/>
        <end position="217"/>
    </location>
</feature>
<reference evidence="13" key="1">
    <citation type="submission" date="2019-11" db="UniProtKB">
        <authorList>
            <consortium name="WormBaseParasite"/>
        </authorList>
    </citation>
    <scope>IDENTIFICATION</scope>
</reference>